<feature type="active site" evidence="6">
    <location>
        <position position="416"/>
    </location>
</feature>
<dbReference type="FunFam" id="2.160.20.10:FF:000001">
    <property type="entry name" value="Pectinesterase"/>
    <property type="match status" value="1"/>
</dbReference>
<dbReference type="GO" id="GO:0042545">
    <property type="term" value="P:cell wall modification"/>
    <property type="evidence" value="ECO:0007669"/>
    <property type="project" value="UniProtKB-UniRule"/>
</dbReference>
<evidence type="ECO:0000313" key="9">
    <source>
        <dbReference type="EMBL" id="MCL7034077.1"/>
    </source>
</evidence>
<dbReference type="Pfam" id="PF04043">
    <property type="entry name" value="PMEI"/>
    <property type="match status" value="1"/>
</dbReference>
<accession>A0AA41SCT9</accession>
<evidence type="ECO:0000313" key="10">
    <source>
        <dbReference type="Proteomes" id="UP001177140"/>
    </source>
</evidence>
<dbReference type="SMART" id="SM00856">
    <property type="entry name" value="PMEI"/>
    <property type="match status" value="1"/>
</dbReference>
<dbReference type="EC" id="3.1.1.11" evidence="7"/>
<keyword evidence="4 7" id="KW-0378">Hydrolase</keyword>
<dbReference type="Pfam" id="PF01095">
    <property type="entry name" value="Pectinesterase"/>
    <property type="match status" value="1"/>
</dbReference>
<name>A0AA41SCT9_PAPNU</name>
<dbReference type="AlphaFoldDB" id="A0AA41SCT9"/>
<dbReference type="Proteomes" id="UP001177140">
    <property type="component" value="Unassembled WGS sequence"/>
</dbReference>
<dbReference type="NCBIfam" id="TIGR01614">
    <property type="entry name" value="PME_inhib"/>
    <property type="match status" value="1"/>
</dbReference>
<comment type="catalytic activity">
    <reaction evidence="7">
        <text>[(1-&gt;4)-alpha-D-galacturonosyl methyl ester](n) + n H2O = [(1-&gt;4)-alpha-D-galacturonosyl](n) + n methanol + n H(+)</text>
        <dbReference type="Rhea" id="RHEA:22380"/>
        <dbReference type="Rhea" id="RHEA-COMP:14570"/>
        <dbReference type="Rhea" id="RHEA-COMP:14573"/>
        <dbReference type="ChEBI" id="CHEBI:15377"/>
        <dbReference type="ChEBI" id="CHEBI:15378"/>
        <dbReference type="ChEBI" id="CHEBI:17790"/>
        <dbReference type="ChEBI" id="CHEBI:140522"/>
        <dbReference type="ChEBI" id="CHEBI:140523"/>
        <dbReference type="EC" id="3.1.1.11"/>
    </reaction>
</comment>
<dbReference type="PROSITE" id="PS00503">
    <property type="entry name" value="PECTINESTERASE_2"/>
    <property type="match status" value="1"/>
</dbReference>
<dbReference type="InterPro" id="IPR000070">
    <property type="entry name" value="Pectinesterase_cat"/>
</dbReference>
<comment type="caution">
    <text evidence="9">The sequence shown here is derived from an EMBL/GenBank/DDBJ whole genome shotgun (WGS) entry which is preliminary data.</text>
</comment>
<dbReference type="GO" id="GO:0045490">
    <property type="term" value="P:pectin catabolic process"/>
    <property type="evidence" value="ECO:0007669"/>
    <property type="project" value="UniProtKB-UniRule"/>
</dbReference>
<proteinExistence type="inferred from homology"/>
<comment type="pathway">
    <text evidence="1 7">Glycan metabolism; pectin degradation; 2-dehydro-3-deoxy-D-gluconate from pectin: step 1/5.</text>
</comment>
<evidence type="ECO:0000256" key="5">
    <source>
        <dbReference type="ARBA" id="ARBA00023085"/>
    </source>
</evidence>
<evidence type="ECO:0000256" key="1">
    <source>
        <dbReference type="ARBA" id="ARBA00005184"/>
    </source>
</evidence>
<reference evidence="9" key="1">
    <citation type="submission" date="2022-03" db="EMBL/GenBank/DDBJ databases">
        <title>A functionally conserved STORR gene fusion in Papaver species that diverged 16.8 million years ago.</title>
        <authorList>
            <person name="Catania T."/>
        </authorList>
    </citation>
    <scope>NUCLEOTIDE SEQUENCE</scope>
    <source>
        <strain evidence="9">S-191538</strain>
    </source>
</reference>
<dbReference type="SUPFAM" id="SSF101148">
    <property type="entry name" value="Plant invertase/pectin methylesterase inhibitor"/>
    <property type="match status" value="1"/>
</dbReference>
<dbReference type="SUPFAM" id="SSF51126">
    <property type="entry name" value="Pectin lyase-like"/>
    <property type="match status" value="1"/>
</dbReference>
<dbReference type="InterPro" id="IPR033131">
    <property type="entry name" value="Pectinesterase_Asp_AS"/>
</dbReference>
<dbReference type="Gene3D" id="1.20.140.40">
    <property type="entry name" value="Invertase/pectin methylesterase inhibitor family protein"/>
    <property type="match status" value="1"/>
</dbReference>
<comment type="similarity">
    <text evidence="3">In the C-terminal section; belongs to the pectinesterase family.</text>
</comment>
<dbReference type="PANTHER" id="PTHR31707">
    <property type="entry name" value="PECTINESTERASE"/>
    <property type="match status" value="1"/>
</dbReference>
<comment type="similarity">
    <text evidence="2">In the N-terminal section; belongs to the PMEI family.</text>
</comment>
<sequence length="568" mass="60941">MSISCLNMYEKSSKYGTQRNKHMWGTSCASSIFKVLLSATLLSCLMIEAKPTSPSSLTHVQFSKFPRSSSSPCENTLHVESCESMLLSIQNVHEKTPKELFDISVELAATQAKSARTHAESIKPMVMTDEKISSTLSPPAVDDCMELLDDSVRRLNDVVNTKTNSNSDDVRTWLSTALTNQETCLDILQTQKSSTYKNMMETNARNVSKLVSNSLALYNSVKPTGTRTSGGGGGRKLLSDGFPTWVSGRERKLLEASIEELRPSAVVAQDGSGTHTTIGQALAFASLAAGTSGKTVIHVKAGTYNEGSLKVASSQSNVMLVGDGKGVTVITGSKNVEDGSSLQNSATFAATGDGFMARDITFQNTAGPAKHQAVALRVTSDKSVFYRCSIVGYQDSLYTHSNRQFYRETDISGTVDFIFGNSAVVFQSCNISPRSNGNKNFITAQGRSDPNQNTGISIHNCRISGASDTYLGRPWKAYSRTVIMQSFIGSINPAGWFPWTGNSAPKGIYYAEYMNSGPGAGTGGRVKWSGYHPSLSSAEATQFTVSNLIAGGSWLPATGVAYDSGLKP</sequence>
<dbReference type="InterPro" id="IPR012334">
    <property type="entry name" value="Pectin_lyas_fold"/>
</dbReference>
<dbReference type="InterPro" id="IPR011050">
    <property type="entry name" value="Pectin_lyase_fold/virulence"/>
</dbReference>
<evidence type="ECO:0000256" key="7">
    <source>
        <dbReference type="RuleBase" id="RU000589"/>
    </source>
</evidence>
<protein>
    <recommendedName>
        <fullName evidence="7">Pectinesterase</fullName>
        <ecNumber evidence="7">3.1.1.11</ecNumber>
    </recommendedName>
</protein>
<dbReference type="GO" id="GO:0030599">
    <property type="term" value="F:pectinesterase activity"/>
    <property type="evidence" value="ECO:0007669"/>
    <property type="project" value="UniProtKB-UniRule"/>
</dbReference>
<evidence type="ECO:0000256" key="3">
    <source>
        <dbReference type="ARBA" id="ARBA00007786"/>
    </source>
</evidence>
<evidence type="ECO:0000256" key="2">
    <source>
        <dbReference type="ARBA" id="ARBA00006027"/>
    </source>
</evidence>
<evidence type="ECO:0000256" key="6">
    <source>
        <dbReference type="PROSITE-ProRule" id="PRU10040"/>
    </source>
</evidence>
<dbReference type="GO" id="GO:0004857">
    <property type="term" value="F:enzyme inhibitor activity"/>
    <property type="evidence" value="ECO:0007669"/>
    <property type="project" value="InterPro"/>
</dbReference>
<dbReference type="EMBL" id="JAJJMA010141684">
    <property type="protein sequence ID" value="MCL7034077.1"/>
    <property type="molecule type" value="Genomic_DNA"/>
</dbReference>
<dbReference type="CDD" id="cd15798">
    <property type="entry name" value="PMEI-like_3"/>
    <property type="match status" value="1"/>
</dbReference>
<keyword evidence="10" id="KW-1185">Reference proteome</keyword>
<organism evidence="9 10">
    <name type="scientific">Papaver nudicaule</name>
    <name type="common">Iceland poppy</name>
    <dbReference type="NCBI Taxonomy" id="74823"/>
    <lineage>
        <taxon>Eukaryota</taxon>
        <taxon>Viridiplantae</taxon>
        <taxon>Streptophyta</taxon>
        <taxon>Embryophyta</taxon>
        <taxon>Tracheophyta</taxon>
        <taxon>Spermatophyta</taxon>
        <taxon>Magnoliopsida</taxon>
        <taxon>Ranunculales</taxon>
        <taxon>Papaveraceae</taxon>
        <taxon>Papaveroideae</taxon>
        <taxon>Papaver</taxon>
    </lineage>
</organism>
<keyword evidence="5 7" id="KW-0063">Aspartyl esterase</keyword>
<dbReference type="Gene3D" id="2.160.20.10">
    <property type="entry name" value="Single-stranded right-handed beta-helix, Pectin lyase-like"/>
    <property type="match status" value="1"/>
</dbReference>
<feature type="domain" description="Pectinesterase inhibitor" evidence="8">
    <location>
        <begin position="64"/>
        <end position="217"/>
    </location>
</feature>
<dbReference type="InterPro" id="IPR035513">
    <property type="entry name" value="Invertase/methylesterase_inhib"/>
</dbReference>
<evidence type="ECO:0000256" key="4">
    <source>
        <dbReference type="ARBA" id="ARBA00022801"/>
    </source>
</evidence>
<dbReference type="InterPro" id="IPR006501">
    <property type="entry name" value="Pectinesterase_inhib_dom"/>
</dbReference>
<evidence type="ECO:0000259" key="8">
    <source>
        <dbReference type="SMART" id="SM00856"/>
    </source>
</evidence>
<gene>
    <name evidence="9" type="ORF">MKW94_027871</name>
</gene>